<proteinExistence type="predicted"/>
<dbReference type="Proteomes" id="UP001304300">
    <property type="component" value="Chromosome"/>
</dbReference>
<evidence type="ECO:0000313" key="3">
    <source>
        <dbReference type="Proteomes" id="UP001304300"/>
    </source>
</evidence>
<evidence type="ECO:0000313" key="2">
    <source>
        <dbReference type="EMBL" id="WOO43047.1"/>
    </source>
</evidence>
<accession>A0AAQ3LCU5</accession>
<keyword evidence="3" id="KW-1185">Reference proteome</keyword>
<dbReference type="RefSeq" id="WP_317835583.1">
    <property type="nucleotide sequence ID" value="NZ_CP136920.1"/>
</dbReference>
<reference evidence="2 3" key="1">
    <citation type="submission" date="2023-10" db="EMBL/GenBank/DDBJ databases">
        <title>Rubellicoccus peritrichatus gen. nov., sp. nov., isolated from an algae of coral reef tank.</title>
        <authorList>
            <person name="Luo J."/>
        </authorList>
    </citation>
    <scope>NUCLEOTIDE SEQUENCE [LARGE SCALE GENOMIC DNA]</scope>
    <source>
        <strain evidence="2 3">CR14</strain>
    </source>
</reference>
<organism evidence="2 3">
    <name type="scientific">Rubellicoccus peritrichatus</name>
    <dbReference type="NCBI Taxonomy" id="3080537"/>
    <lineage>
        <taxon>Bacteria</taxon>
        <taxon>Pseudomonadati</taxon>
        <taxon>Verrucomicrobiota</taxon>
        <taxon>Opitutia</taxon>
        <taxon>Puniceicoccales</taxon>
        <taxon>Cerasicoccaceae</taxon>
        <taxon>Rubellicoccus</taxon>
    </lineage>
</organism>
<dbReference type="EMBL" id="CP136920">
    <property type="protein sequence ID" value="WOO43047.1"/>
    <property type="molecule type" value="Genomic_DNA"/>
</dbReference>
<feature type="transmembrane region" description="Helical" evidence="1">
    <location>
        <begin position="60"/>
        <end position="82"/>
    </location>
</feature>
<dbReference type="AlphaFoldDB" id="A0AAQ3LCU5"/>
<keyword evidence="1" id="KW-0472">Membrane</keyword>
<protein>
    <submittedName>
        <fullName evidence="2">Uncharacterized protein</fullName>
    </submittedName>
</protein>
<evidence type="ECO:0000256" key="1">
    <source>
        <dbReference type="SAM" id="Phobius"/>
    </source>
</evidence>
<sequence>MKRNQPRDEENEGCKIEPEEQIRFDRYMREAISSTPIPANLEDSIRQTCEREGSSRLRHVVYWGSMAAILTLFVGISAFIYVSNYNSKISKFSDFRDAMAYYVDGSYFLLDYNINDLGKISTWLDENDAPRFDQLPATLMAKEPIGCKRLQWKDQVVSLVCFHREDNKIVHLFIIDKAPGSSDAFIDIQQVAISHGLQTGGWESNNRVHLLVGSEPDVTVDEYLSGAA</sequence>
<keyword evidence="1" id="KW-0812">Transmembrane</keyword>
<dbReference type="KEGG" id="puo:RZN69_08070"/>
<keyword evidence="1" id="KW-1133">Transmembrane helix</keyword>
<gene>
    <name evidence="2" type="ORF">RZN69_08070</name>
</gene>
<name>A0AAQ3LCU5_9BACT</name>